<keyword evidence="6" id="KW-0902">Two-component regulatory system</keyword>
<evidence type="ECO:0000313" key="9">
    <source>
        <dbReference type="Proteomes" id="UP000291117"/>
    </source>
</evidence>
<gene>
    <name evidence="8" type="ORF">EZ444_09760</name>
</gene>
<dbReference type="PANTHER" id="PTHR43065:SF10">
    <property type="entry name" value="PEROXIDE STRESS-ACTIVATED HISTIDINE KINASE MAK3"/>
    <property type="match status" value="1"/>
</dbReference>
<dbReference type="Proteomes" id="UP000291117">
    <property type="component" value="Unassembled WGS sequence"/>
</dbReference>
<reference evidence="8 9" key="1">
    <citation type="submission" date="2019-02" db="EMBL/GenBank/DDBJ databases">
        <title>Pedobacter sp. RP-3-8 sp. nov., isolated from Arctic soil.</title>
        <authorList>
            <person name="Dahal R.H."/>
        </authorList>
    </citation>
    <scope>NUCLEOTIDE SEQUENCE [LARGE SCALE GENOMIC DNA]</scope>
    <source>
        <strain evidence="8 9">RP-3-8</strain>
    </source>
</reference>
<dbReference type="Pfam" id="PF02518">
    <property type="entry name" value="HATPase_c"/>
    <property type="match status" value="1"/>
</dbReference>
<name>A0A4R0NA71_9SPHI</name>
<dbReference type="GO" id="GO:0000160">
    <property type="term" value="P:phosphorelay signal transduction system"/>
    <property type="evidence" value="ECO:0007669"/>
    <property type="project" value="UniProtKB-KW"/>
</dbReference>
<dbReference type="Pfam" id="PF13589">
    <property type="entry name" value="HATPase_c_3"/>
    <property type="match status" value="1"/>
</dbReference>
<dbReference type="Gene3D" id="3.30.565.10">
    <property type="entry name" value="Histidine kinase-like ATPase, C-terminal domain"/>
    <property type="match status" value="2"/>
</dbReference>
<evidence type="ECO:0000256" key="1">
    <source>
        <dbReference type="ARBA" id="ARBA00022553"/>
    </source>
</evidence>
<dbReference type="RefSeq" id="WP_131608542.1">
    <property type="nucleotide sequence ID" value="NZ_SJSM01000004.1"/>
</dbReference>
<dbReference type="OrthoDB" id="9816482at2"/>
<dbReference type="InterPro" id="IPR003594">
    <property type="entry name" value="HATPase_dom"/>
</dbReference>
<evidence type="ECO:0000256" key="6">
    <source>
        <dbReference type="ARBA" id="ARBA00023012"/>
    </source>
</evidence>
<organism evidence="8 9">
    <name type="scientific">Pedobacter hiemivivus</name>
    <dbReference type="NCBI Taxonomy" id="2530454"/>
    <lineage>
        <taxon>Bacteria</taxon>
        <taxon>Pseudomonadati</taxon>
        <taxon>Bacteroidota</taxon>
        <taxon>Sphingobacteriia</taxon>
        <taxon>Sphingobacteriales</taxon>
        <taxon>Sphingobacteriaceae</taxon>
        <taxon>Pedobacter</taxon>
    </lineage>
</organism>
<dbReference type="PROSITE" id="PS50109">
    <property type="entry name" value="HIS_KIN"/>
    <property type="match status" value="1"/>
</dbReference>
<keyword evidence="5 8" id="KW-0067">ATP-binding</keyword>
<dbReference type="InterPro" id="IPR036890">
    <property type="entry name" value="HATPase_C_sf"/>
</dbReference>
<proteinExistence type="predicted"/>
<evidence type="ECO:0000256" key="5">
    <source>
        <dbReference type="ARBA" id="ARBA00022840"/>
    </source>
</evidence>
<evidence type="ECO:0000256" key="3">
    <source>
        <dbReference type="ARBA" id="ARBA00022741"/>
    </source>
</evidence>
<keyword evidence="9" id="KW-1185">Reference proteome</keyword>
<dbReference type="PANTHER" id="PTHR43065">
    <property type="entry name" value="SENSOR HISTIDINE KINASE"/>
    <property type="match status" value="1"/>
</dbReference>
<sequence length="761" mass="87244">MAKEHFKVSSGLKTLIGSELITDKNIAVFELVKNSFDAGATEVTIRFEDLKGGNPKIIISDNGKGMTYLDIKDKWLFVAYSGKRDNTEDSNSDYRDKIRISRHYAGAKGVGRFSSDRLGRKLKLITKSQEDKGKTQVLNIDWKLFEVNQSELFQKIPAEHEILIDSNFNFKHGTILEISEVYVDDWNREEIKRLKDKLSKLVRPDLNHSLNDRLFKIYIEVPEEEEEDFNSTKDIADDEEWLRYRVSVNGEVKNFIFDLLNIKTTKIHSKINDKGELITELVDREKSIYKITEANTYLELKNVEVTLYFMGRSAKLNFTNKMGVDVVNYGNIFLYKNGFRIMPYGEPRDDSFGIDARGMQGFKRYLTTRTTIGQVEIHGDAFGFKETTSRDGGLVKTKSFDEIVLFLMDALRRLEKYVVEVAHWGLDDENLKELDSDEYKRKLVELLANVSSDKSVLALEYNKDVLNIVDTHEENSAKKIIRNFKRIGATSKNKALILDADTLEKEWLSLKKDNSAQIRRAEDAIKILEYTTGQNSFLKDSVTADTKELKSLLHHTEKSTYWINKHLNNLTKGIENGVDNAILFDLIASISLENHKIFSFTKYHKSTKFNTFVGEIKKDVVTFLNEYVINVCKFYKEYERLNITVSSPQNLSLVTSFVAVEIPIIVDNLLSNALTAKSRNVDFLWEEVNSKEVILRVIDDGNGIGPNVIDKVFDFHFTTTRNGSGLGLYHIKKIMNDMHGNIIATPRLTKGAEFALTFKRP</sequence>
<dbReference type="SMART" id="SM00387">
    <property type="entry name" value="HATPase_c"/>
    <property type="match status" value="1"/>
</dbReference>
<dbReference type="GO" id="GO:0005524">
    <property type="term" value="F:ATP binding"/>
    <property type="evidence" value="ECO:0007669"/>
    <property type="project" value="UniProtKB-KW"/>
</dbReference>
<keyword evidence="4" id="KW-0418">Kinase</keyword>
<keyword evidence="1" id="KW-0597">Phosphoprotein</keyword>
<dbReference type="InterPro" id="IPR005467">
    <property type="entry name" value="His_kinase_dom"/>
</dbReference>
<protein>
    <submittedName>
        <fullName evidence="8">ATP-binding protein</fullName>
    </submittedName>
</protein>
<feature type="domain" description="Histidine kinase" evidence="7">
    <location>
        <begin position="665"/>
        <end position="761"/>
    </location>
</feature>
<accession>A0A4R0NA71</accession>
<dbReference type="EMBL" id="SJSM01000004">
    <property type="protein sequence ID" value="TCC97129.1"/>
    <property type="molecule type" value="Genomic_DNA"/>
</dbReference>
<comment type="caution">
    <text evidence="8">The sequence shown here is derived from an EMBL/GenBank/DDBJ whole genome shotgun (WGS) entry which is preliminary data.</text>
</comment>
<evidence type="ECO:0000313" key="8">
    <source>
        <dbReference type="EMBL" id="TCC97129.1"/>
    </source>
</evidence>
<evidence type="ECO:0000259" key="7">
    <source>
        <dbReference type="PROSITE" id="PS50109"/>
    </source>
</evidence>
<dbReference type="AlphaFoldDB" id="A0A4R0NA71"/>
<evidence type="ECO:0000256" key="2">
    <source>
        <dbReference type="ARBA" id="ARBA00022679"/>
    </source>
</evidence>
<keyword evidence="2" id="KW-0808">Transferase</keyword>
<evidence type="ECO:0000256" key="4">
    <source>
        <dbReference type="ARBA" id="ARBA00022777"/>
    </source>
</evidence>
<dbReference type="GO" id="GO:0016301">
    <property type="term" value="F:kinase activity"/>
    <property type="evidence" value="ECO:0007669"/>
    <property type="project" value="UniProtKB-KW"/>
</dbReference>
<keyword evidence="3" id="KW-0547">Nucleotide-binding</keyword>
<dbReference type="SUPFAM" id="SSF55874">
    <property type="entry name" value="ATPase domain of HSP90 chaperone/DNA topoisomerase II/histidine kinase"/>
    <property type="match status" value="2"/>
</dbReference>